<reference evidence="2" key="1">
    <citation type="journal article" date="2012" name="Nat. Biotechnol.">
        <title>Reference genome sequence of the model plant Setaria.</title>
        <authorList>
            <person name="Bennetzen J.L."/>
            <person name="Schmutz J."/>
            <person name="Wang H."/>
            <person name="Percifield R."/>
            <person name="Hawkins J."/>
            <person name="Pontaroli A.C."/>
            <person name="Estep M."/>
            <person name="Feng L."/>
            <person name="Vaughn J.N."/>
            <person name="Grimwood J."/>
            <person name="Jenkins J."/>
            <person name="Barry K."/>
            <person name="Lindquist E."/>
            <person name="Hellsten U."/>
            <person name="Deshpande S."/>
            <person name="Wang X."/>
            <person name="Wu X."/>
            <person name="Mitros T."/>
            <person name="Triplett J."/>
            <person name="Yang X."/>
            <person name="Ye C.Y."/>
            <person name="Mauro-Herrera M."/>
            <person name="Wang L."/>
            <person name="Li P."/>
            <person name="Sharma M."/>
            <person name="Sharma R."/>
            <person name="Ronald P.C."/>
            <person name="Panaud O."/>
            <person name="Kellogg E.A."/>
            <person name="Brutnell T.P."/>
            <person name="Doust A.N."/>
            <person name="Tuskan G.A."/>
            <person name="Rokhsar D."/>
            <person name="Devos K.M."/>
        </authorList>
    </citation>
    <scope>NUCLEOTIDE SEQUENCE [LARGE SCALE GENOMIC DNA]</scope>
    <source>
        <strain evidence="2">cv. Yugu1</strain>
    </source>
</reference>
<evidence type="ECO:0000313" key="1">
    <source>
        <dbReference type="EnsemblPlants" id="KQK87666"/>
    </source>
</evidence>
<accession>K4AI93</accession>
<organism evidence="1 2">
    <name type="scientific">Setaria italica</name>
    <name type="common">Foxtail millet</name>
    <name type="synonym">Panicum italicum</name>
    <dbReference type="NCBI Taxonomy" id="4555"/>
    <lineage>
        <taxon>Eukaryota</taxon>
        <taxon>Viridiplantae</taxon>
        <taxon>Streptophyta</taxon>
        <taxon>Embryophyta</taxon>
        <taxon>Tracheophyta</taxon>
        <taxon>Spermatophyta</taxon>
        <taxon>Magnoliopsida</taxon>
        <taxon>Liliopsida</taxon>
        <taxon>Poales</taxon>
        <taxon>Poaceae</taxon>
        <taxon>PACMAD clade</taxon>
        <taxon>Panicoideae</taxon>
        <taxon>Panicodae</taxon>
        <taxon>Paniceae</taxon>
        <taxon>Cenchrinae</taxon>
        <taxon>Setaria</taxon>
    </lineage>
</organism>
<dbReference type="OMA" id="LTIWSIW"/>
<dbReference type="eggNOG" id="ENOG502R4HW">
    <property type="taxonomic scope" value="Eukaryota"/>
</dbReference>
<evidence type="ECO:0000313" key="2">
    <source>
        <dbReference type="Proteomes" id="UP000004995"/>
    </source>
</evidence>
<name>K4AI93_SETIT</name>
<proteinExistence type="predicted"/>
<keyword evidence="2" id="KW-1185">Reference proteome</keyword>
<evidence type="ECO:0008006" key="3">
    <source>
        <dbReference type="Google" id="ProtNLM"/>
    </source>
</evidence>
<dbReference type="AlphaFoldDB" id="K4AI93"/>
<dbReference type="InParanoid" id="K4AI93"/>
<reference evidence="1" key="2">
    <citation type="submission" date="2018-08" db="UniProtKB">
        <authorList>
            <consortium name="EnsemblPlants"/>
        </authorList>
    </citation>
    <scope>IDENTIFICATION</scope>
    <source>
        <strain evidence="1">Yugu1</strain>
    </source>
</reference>
<dbReference type="Proteomes" id="UP000004995">
    <property type="component" value="Unassembled WGS sequence"/>
</dbReference>
<dbReference type="EnsemblPlants" id="KQK87666">
    <property type="protein sequence ID" value="KQK87666"/>
    <property type="gene ID" value="SETIT_038602mg"/>
</dbReference>
<sequence length="112" mass="12979">DETSDHILVQCAFAKAVWWEAVSGMGCNCSFSSVNTSLQNWRVKLRRQQSRERRKGLDTLFMLTIWSIWEERNARLFNQSPSTLQELMQRIGSDTDLWVVAGARRLGCLKQE</sequence>
<dbReference type="Gramene" id="KQK87666">
    <property type="protein sequence ID" value="KQK87666"/>
    <property type="gene ID" value="SETIT_038602mg"/>
</dbReference>
<dbReference type="EMBL" id="AGNK02005430">
    <property type="status" value="NOT_ANNOTATED_CDS"/>
    <property type="molecule type" value="Genomic_DNA"/>
</dbReference>
<dbReference type="HOGENOM" id="CLU_000680_31_0_1"/>
<protein>
    <recommendedName>
        <fullName evidence="3">Reverse transcriptase zinc-binding domain-containing protein</fullName>
    </recommendedName>
</protein>